<sequence length="209" mass="22691">MSSSRTQDPRINALLALVDSIMAQRNLPIVPVPFAMQGDPAREHIIAASNFQLSAFVPGSDGSYDKSRGLFLATGKIGLLISAGIMAGQAARNARRRRAAEAAMTPRWVAGESGALCVSQLGFYLVTSSGIHFWGWGALDYVSITAAEEIELLGRAEAGAVRWRLRSEVAELVFFLWAIVRAPHHPQLTGEQWHIAAGRDFHRDLPASD</sequence>
<evidence type="ECO:0000313" key="2">
    <source>
        <dbReference type="Proteomes" id="UP000199288"/>
    </source>
</evidence>
<reference evidence="2" key="1">
    <citation type="submission" date="2016-10" db="EMBL/GenBank/DDBJ databases">
        <authorList>
            <person name="Varghese N."/>
            <person name="Submissions S."/>
        </authorList>
    </citation>
    <scope>NUCLEOTIDE SEQUENCE [LARGE SCALE GENOMIC DNA]</scope>
    <source>
        <strain evidence="2">KPR-1</strain>
    </source>
</reference>
<accession>A0A1H4BYQ9</accession>
<evidence type="ECO:0000313" key="1">
    <source>
        <dbReference type="EMBL" id="SEA53210.1"/>
    </source>
</evidence>
<dbReference type="OrthoDB" id="3255965at2"/>
<dbReference type="AlphaFoldDB" id="A0A1H4BYQ9"/>
<organism evidence="1 2">
    <name type="scientific">Bowdeniella nasicola</name>
    <dbReference type="NCBI Taxonomy" id="208480"/>
    <lineage>
        <taxon>Bacteria</taxon>
        <taxon>Bacillati</taxon>
        <taxon>Actinomycetota</taxon>
        <taxon>Actinomycetes</taxon>
        <taxon>Actinomycetales</taxon>
        <taxon>Actinomycetaceae</taxon>
        <taxon>Bowdeniella</taxon>
    </lineage>
</organism>
<gene>
    <name evidence="1" type="ORF">SAMN02910418_01801</name>
</gene>
<dbReference type="Proteomes" id="UP000199288">
    <property type="component" value="Unassembled WGS sequence"/>
</dbReference>
<dbReference type="EMBL" id="FNQV01000011">
    <property type="protein sequence ID" value="SEA53210.1"/>
    <property type="molecule type" value="Genomic_DNA"/>
</dbReference>
<protein>
    <submittedName>
        <fullName evidence="1">Uncharacterized protein</fullName>
    </submittedName>
</protein>
<name>A0A1H4BYQ9_9ACTO</name>
<proteinExistence type="predicted"/>
<dbReference type="RefSeq" id="WP_092565123.1">
    <property type="nucleotide sequence ID" value="NZ_FNQV01000011.1"/>
</dbReference>
<keyword evidence="2" id="KW-1185">Reference proteome</keyword>